<evidence type="ECO:0000256" key="1">
    <source>
        <dbReference type="ARBA" id="ARBA00023157"/>
    </source>
</evidence>
<dbReference type="PROSITE" id="PS00615">
    <property type="entry name" value="C_TYPE_LECTIN_1"/>
    <property type="match status" value="2"/>
</dbReference>
<proteinExistence type="predicted"/>
<feature type="domain" description="C-type lectin" evidence="2">
    <location>
        <begin position="181"/>
        <end position="277"/>
    </location>
</feature>
<dbReference type="CDD" id="cd03602">
    <property type="entry name" value="CLECT_1"/>
    <property type="match status" value="1"/>
</dbReference>
<dbReference type="FunCoup" id="A0A6J2RRE3">
    <property type="interactions" value="10"/>
</dbReference>
<sequence>MTRLNTLKCDVTKSSYSLNLINVHVCVTTGLCAVSSHAERQYHFIYDLKTMTEAQSYCREKYTDLVTVHNMEDVNTLIDMWDSNRMKNPDYSDLAWIGLYDDLDSWRWSLSDRSFYKPGETDFRRWIRRQPNNRLSKQHCTAITSFGKWGDHSCEDYLWSMCFDVRGPNVTFVLINIPMIWTEAQSYCRANYTDLASVRNMAENQKIHDLLPTEGASWIGLSRDSWKWSDGSNSTFSFWKTGEPDNNGNEACGAANFKSSGQWEDIPCDVKIPFICYSPLPKQDIKVFKLRVKSSSSLDLNDPAVLENMLLKIKQKLRDQGLDDNIKVTWNKQPDGKVFYEEKNNKKDEF</sequence>
<dbReference type="Proteomes" id="UP000504630">
    <property type="component" value="Chromosome 19"/>
</dbReference>
<dbReference type="PANTHER" id="PTHR45784">
    <property type="entry name" value="C-TYPE LECTIN DOMAIN FAMILY 20 MEMBER A-RELATED"/>
    <property type="match status" value="1"/>
</dbReference>
<keyword evidence="3" id="KW-1185">Reference proteome</keyword>
<dbReference type="InterPro" id="IPR016187">
    <property type="entry name" value="CTDL_fold"/>
</dbReference>
<organism evidence="3 4">
    <name type="scientific">Cottoperca gobio</name>
    <name type="common">Frogmouth</name>
    <name type="synonym">Aphritis gobio</name>
    <dbReference type="NCBI Taxonomy" id="56716"/>
    <lineage>
        <taxon>Eukaryota</taxon>
        <taxon>Metazoa</taxon>
        <taxon>Chordata</taxon>
        <taxon>Craniata</taxon>
        <taxon>Vertebrata</taxon>
        <taxon>Euteleostomi</taxon>
        <taxon>Actinopterygii</taxon>
        <taxon>Neopterygii</taxon>
        <taxon>Teleostei</taxon>
        <taxon>Neoteleostei</taxon>
        <taxon>Acanthomorphata</taxon>
        <taxon>Eupercaria</taxon>
        <taxon>Perciformes</taxon>
        <taxon>Notothenioidei</taxon>
        <taxon>Bovichtidae</taxon>
        <taxon>Cottoperca</taxon>
    </lineage>
</organism>
<evidence type="ECO:0000313" key="4">
    <source>
        <dbReference type="RefSeq" id="XP_029312841.1"/>
    </source>
</evidence>
<reference evidence="4" key="1">
    <citation type="submission" date="2025-08" db="UniProtKB">
        <authorList>
            <consortium name="RefSeq"/>
        </authorList>
    </citation>
    <scope>IDENTIFICATION</scope>
</reference>
<dbReference type="KEGG" id="cgob:115025019"/>
<dbReference type="OrthoDB" id="6369810at2759"/>
<dbReference type="AlphaFoldDB" id="A0A6J2RRE3"/>
<dbReference type="InterPro" id="IPR018378">
    <property type="entry name" value="C-type_lectin_CS"/>
</dbReference>
<dbReference type="Pfam" id="PF00059">
    <property type="entry name" value="Lectin_C"/>
    <property type="match status" value="2"/>
</dbReference>
<keyword evidence="1" id="KW-1015">Disulfide bond</keyword>
<evidence type="ECO:0000259" key="2">
    <source>
        <dbReference type="PROSITE" id="PS50041"/>
    </source>
</evidence>
<dbReference type="InterPro" id="IPR016186">
    <property type="entry name" value="C-type_lectin-like/link_sf"/>
</dbReference>
<feature type="domain" description="C-type lectin" evidence="2">
    <location>
        <begin position="37"/>
        <end position="163"/>
    </location>
</feature>
<evidence type="ECO:0000313" key="3">
    <source>
        <dbReference type="Proteomes" id="UP000504630"/>
    </source>
</evidence>
<dbReference type="InterPro" id="IPR001304">
    <property type="entry name" value="C-type_lectin-like"/>
</dbReference>
<dbReference type="Gene3D" id="3.10.100.10">
    <property type="entry name" value="Mannose-Binding Protein A, subunit A"/>
    <property type="match status" value="2"/>
</dbReference>
<accession>A0A6J2RRE3</accession>
<dbReference type="InParanoid" id="A0A6J2RRE3"/>
<dbReference type="SMART" id="SM00034">
    <property type="entry name" value="CLECT"/>
    <property type="match status" value="2"/>
</dbReference>
<dbReference type="PANTHER" id="PTHR45784:SF3">
    <property type="entry name" value="C-TYPE LECTIN DOMAIN FAMILY 4 MEMBER K-LIKE-RELATED"/>
    <property type="match status" value="1"/>
</dbReference>
<dbReference type="GeneID" id="115025019"/>
<dbReference type="RefSeq" id="XP_029312841.1">
    <property type="nucleotide sequence ID" value="XM_029456981.1"/>
</dbReference>
<dbReference type="PROSITE" id="PS50041">
    <property type="entry name" value="C_TYPE_LECTIN_2"/>
    <property type="match status" value="2"/>
</dbReference>
<protein>
    <submittedName>
        <fullName evidence="4">Lymphocyte antigen 75-like isoform X1</fullName>
    </submittedName>
</protein>
<name>A0A6J2RRE3_COTGO</name>
<gene>
    <name evidence="4" type="primary">LOC115025019</name>
</gene>
<dbReference type="SUPFAM" id="SSF56436">
    <property type="entry name" value="C-type lectin-like"/>
    <property type="match status" value="2"/>
</dbReference>